<dbReference type="RefSeq" id="WP_183815860.1">
    <property type="nucleotide sequence ID" value="NZ_JACHOB010000001.1"/>
</dbReference>
<dbReference type="EMBL" id="JACHOB010000001">
    <property type="protein sequence ID" value="MBB4658209.1"/>
    <property type="molecule type" value="Genomic_DNA"/>
</dbReference>
<feature type="signal peptide" evidence="1">
    <location>
        <begin position="1"/>
        <end position="25"/>
    </location>
</feature>
<comment type="caution">
    <text evidence="2">The sequence shown here is derived from an EMBL/GenBank/DDBJ whole genome shotgun (WGS) entry which is preliminary data.</text>
</comment>
<evidence type="ECO:0000256" key="1">
    <source>
        <dbReference type="SAM" id="SignalP"/>
    </source>
</evidence>
<organism evidence="2 3">
    <name type="scientific">Parvularcula dongshanensis</name>
    <dbReference type="NCBI Taxonomy" id="1173995"/>
    <lineage>
        <taxon>Bacteria</taxon>
        <taxon>Pseudomonadati</taxon>
        <taxon>Pseudomonadota</taxon>
        <taxon>Alphaproteobacteria</taxon>
        <taxon>Parvularculales</taxon>
        <taxon>Parvularculaceae</taxon>
        <taxon>Parvularcula</taxon>
    </lineage>
</organism>
<feature type="chain" id="PRO_5033011920" description="Lipoprotein" evidence="1">
    <location>
        <begin position="26"/>
        <end position="144"/>
    </location>
</feature>
<proteinExistence type="predicted"/>
<protein>
    <recommendedName>
        <fullName evidence="4">Lipoprotein</fullName>
    </recommendedName>
</protein>
<dbReference type="Proteomes" id="UP000563524">
    <property type="component" value="Unassembled WGS sequence"/>
</dbReference>
<keyword evidence="3" id="KW-1185">Reference proteome</keyword>
<evidence type="ECO:0000313" key="2">
    <source>
        <dbReference type="EMBL" id="MBB4658209.1"/>
    </source>
</evidence>
<evidence type="ECO:0000313" key="3">
    <source>
        <dbReference type="Proteomes" id="UP000563524"/>
    </source>
</evidence>
<gene>
    <name evidence="2" type="ORF">GGQ59_000709</name>
</gene>
<evidence type="ECO:0008006" key="4">
    <source>
        <dbReference type="Google" id="ProtNLM"/>
    </source>
</evidence>
<accession>A0A840I058</accession>
<dbReference type="AlphaFoldDB" id="A0A840I058"/>
<name>A0A840I058_9PROT</name>
<sequence length="144" mass="15618">MTAARLFLLLGLAACAAPRAQPAPADETGPEAVVERYYRLLSEVRYEEAQALWAAGTDKRTETPEDFARSLSPYQAVEGKAVGETRIEGAAGTLYATVPIRVTGTRRGEPFASDGEALLRRCNDVPGCTPEDRRWHLSNLSLAP</sequence>
<reference evidence="2 3" key="1">
    <citation type="submission" date="2020-08" db="EMBL/GenBank/DDBJ databases">
        <title>Genomic Encyclopedia of Type Strains, Phase IV (KMG-IV): sequencing the most valuable type-strain genomes for metagenomic binning, comparative biology and taxonomic classification.</title>
        <authorList>
            <person name="Goeker M."/>
        </authorList>
    </citation>
    <scope>NUCLEOTIDE SEQUENCE [LARGE SCALE GENOMIC DNA]</scope>
    <source>
        <strain evidence="2 3">DSM 102850</strain>
    </source>
</reference>
<keyword evidence="1" id="KW-0732">Signal</keyword>